<evidence type="ECO:0000313" key="3">
    <source>
        <dbReference type="EMBL" id="JAV14366.1"/>
    </source>
</evidence>
<feature type="signal peptide" evidence="2">
    <location>
        <begin position="1"/>
        <end position="23"/>
    </location>
</feature>
<protein>
    <submittedName>
        <fullName evidence="3">Putative secreted protein</fullName>
    </submittedName>
</protein>
<keyword evidence="2" id="KW-0732">Signal</keyword>
<organism evidence="3">
    <name type="scientific">Haematobia irritans</name>
    <name type="common">Horn fly</name>
    <name type="synonym">Conops irritans</name>
    <dbReference type="NCBI Taxonomy" id="7368"/>
    <lineage>
        <taxon>Eukaryota</taxon>
        <taxon>Metazoa</taxon>
        <taxon>Ecdysozoa</taxon>
        <taxon>Arthropoda</taxon>
        <taxon>Hexapoda</taxon>
        <taxon>Insecta</taxon>
        <taxon>Pterygota</taxon>
        <taxon>Neoptera</taxon>
        <taxon>Endopterygota</taxon>
        <taxon>Diptera</taxon>
        <taxon>Brachycera</taxon>
        <taxon>Muscomorpha</taxon>
        <taxon>Muscoidea</taxon>
        <taxon>Muscidae</taxon>
        <taxon>Haematobia</taxon>
    </lineage>
</organism>
<dbReference type="EMBL" id="GFDG01004433">
    <property type="protein sequence ID" value="JAV14366.1"/>
    <property type="molecule type" value="Transcribed_RNA"/>
</dbReference>
<proteinExistence type="predicted"/>
<accession>A0A1L8E6Q6</accession>
<dbReference type="AlphaFoldDB" id="A0A1L8E6Q6"/>
<evidence type="ECO:0000256" key="2">
    <source>
        <dbReference type="SAM" id="SignalP"/>
    </source>
</evidence>
<reference evidence="3" key="1">
    <citation type="submission" date="2017-01" db="EMBL/GenBank/DDBJ databases">
        <title>An insight into the sialome and mialome of the horn fly, Haematobia irritans.</title>
        <authorList>
            <person name="Breijo M."/>
            <person name="Boiani M."/>
            <person name="Ures X."/>
            <person name="Rocha S."/>
            <person name="Sequeira M."/>
            <person name="Ribeiro J.M."/>
        </authorList>
    </citation>
    <scope>NUCLEOTIDE SEQUENCE</scope>
</reference>
<feature type="compositionally biased region" description="Basic and acidic residues" evidence="1">
    <location>
        <begin position="55"/>
        <end position="81"/>
    </location>
</feature>
<name>A0A1L8E6Q6_HAEIR</name>
<feature type="region of interest" description="Disordered" evidence="1">
    <location>
        <begin position="47"/>
        <end position="87"/>
    </location>
</feature>
<feature type="chain" id="PRO_5012928085" evidence="2">
    <location>
        <begin position="24"/>
        <end position="87"/>
    </location>
</feature>
<sequence>MLSSKFIILVVAILSMIVLSAPAAEGTFLLACLFRSPLCPFFRYPTPAPPAAPKKPKEEPEKPKDEPEKPKEEPEKPKEEAEKPEDE</sequence>
<evidence type="ECO:0000256" key="1">
    <source>
        <dbReference type="SAM" id="MobiDB-lite"/>
    </source>
</evidence>